<reference evidence="2" key="1">
    <citation type="journal article" date="2022" name="bioRxiv">
        <title>Sequencing and chromosome-scale assembly of the giantPleurodeles waltlgenome.</title>
        <authorList>
            <person name="Brown T."/>
            <person name="Elewa A."/>
            <person name="Iarovenko S."/>
            <person name="Subramanian E."/>
            <person name="Araus A.J."/>
            <person name="Petzold A."/>
            <person name="Susuki M."/>
            <person name="Suzuki K.-i.T."/>
            <person name="Hayashi T."/>
            <person name="Toyoda A."/>
            <person name="Oliveira C."/>
            <person name="Osipova E."/>
            <person name="Leigh N.D."/>
            <person name="Simon A."/>
            <person name="Yun M.H."/>
        </authorList>
    </citation>
    <scope>NUCLEOTIDE SEQUENCE</scope>
    <source>
        <strain evidence="2">20211129_DDA</strain>
        <tissue evidence="2">Liver</tissue>
    </source>
</reference>
<evidence type="ECO:0000256" key="1">
    <source>
        <dbReference type="SAM" id="MobiDB-lite"/>
    </source>
</evidence>
<protein>
    <submittedName>
        <fullName evidence="2">Uncharacterized protein</fullName>
    </submittedName>
</protein>
<feature type="region of interest" description="Disordered" evidence="1">
    <location>
        <begin position="41"/>
        <end position="72"/>
    </location>
</feature>
<evidence type="ECO:0000313" key="2">
    <source>
        <dbReference type="EMBL" id="KAJ1108740.1"/>
    </source>
</evidence>
<dbReference type="EMBL" id="JANPWB010000013">
    <property type="protein sequence ID" value="KAJ1108740.1"/>
    <property type="molecule type" value="Genomic_DNA"/>
</dbReference>
<proteinExistence type="predicted"/>
<accession>A0AAV7N7R4</accession>
<organism evidence="2 3">
    <name type="scientific">Pleurodeles waltl</name>
    <name type="common">Iberian ribbed newt</name>
    <dbReference type="NCBI Taxonomy" id="8319"/>
    <lineage>
        <taxon>Eukaryota</taxon>
        <taxon>Metazoa</taxon>
        <taxon>Chordata</taxon>
        <taxon>Craniata</taxon>
        <taxon>Vertebrata</taxon>
        <taxon>Euteleostomi</taxon>
        <taxon>Amphibia</taxon>
        <taxon>Batrachia</taxon>
        <taxon>Caudata</taxon>
        <taxon>Salamandroidea</taxon>
        <taxon>Salamandridae</taxon>
        <taxon>Pleurodelinae</taxon>
        <taxon>Pleurodeles</taxon>
    </lineage>
</organism>
<comment type="caution">
    <text evidence="2">The sequence shown here is derived from an EMBL/GenBank/DDBJ whole genome shotgun (WGS) entry which is preliminary data.</text>
</comment>
<sequence>MILRQPTAPLCVHSTLIPGERLTFPSPRPGCTAAWYSSVGVRETRPRTGDSGLTPARPEPAASWLSGPSEAR</sequence>
<evidence type="ECO:0000313" key="3">
    <source>
        <dbReference type="Proteomes" id="UP001066276"/>
    </source>
</evidence>
<gene>
    <name evidence="2" type="ORF">NDU88_006110</name>
</gene>
<keyword evidence="3" id="KW-1185">Reference proteome</keyword>
<name>A0AAV7N7R4_PLEWA</name>
<dbReference type="Proteomes" id="UP001066276">
    <property type="component" value="Chromosome 9"/>
</dbReference>
<dbReference type="AlphaFoldDB" id="A0AAV7N7R4"/>